<dbReference type="InterPro" id="IPR002912">
    <property type="entry name" value="ACT_dom"/>
</dbReference>
<dbReference type="PANTHER" id="PTHR31096:SF22">
    <property type="entry name" value="ACT DOMAIN-CONTAINING PROTEIN ACR4"/>
    <property type="match status" value="1"/>
</dbReference>
<protein>
    <recommendedName>
        <fullName evidence="2">ACT domain-containing protein</fullName>
    </recommendedName>
</protein>
<evidence type="ECO:0000256" key="1">
    <source>
        <dbReference type="ARBA" id="ARBA00022737"/>
    </source>
</evidence>
<sequence length="543" mass="59648">MSAILLETLGETRHHHGSLACFEQYKEEEKTSLQSSVGRDGRLRDYEALELRINPTKIEIDNESDKEVSRILLDSANRPGTLVEVVQYMLGLNLQIKRARISSDRSWFHDVFEVTEVNGEKVYNTRKLDFLKRMLNIEEEGNFSIGDEGATGPTESTVVELAGPDKAGKLAEVTRLLTNNGCNVRSAAVWTYYGRVAFVLSVLEKGKPIADQVKLQRLRQIMLNIMGPEGEGIVNIRKHSGMVHHDRTLHQMMLAEDSRAWEQTHSSGAAQLCAADLASTCSRLGEASLVDAFSLSHASPTDSASSLHAECVLQGDFMRDRTDATSPMLRSAKHSKPDVSIVPCRHTGYWLISIACKDRNKLLFDTVCTLADMEYDVYHGTINSHPDGSATQEYYAKPRWGRPWDARAAEKLAAMLEASIQRRFPKGLKLHVHSVDSFGSLATLTAVLRDAGLTINRAKVKTNAANNVCGHTFYVMDASGTAPERAAVERACQQLGGHLAESGEDAAAAAVAPISFTLPRQQWRSNWSGTAASPDSSGFSSST</sequence>
<dbReference type="PANTHER" id="PTHR31096">
    <property type="entry name" value="ACT DOMAIN-CONTAINING PROTEIN ACR4-RELATED"/>
    <property type="match status" value="1"/>
</dbReference>
<evidence type="ECO:0000259" key="2">
    <source>
        <dbReference type="PROSITE" id="PS51671"/>
    </source>
</evidence>
<dbReference type="EMBL" id="JALJOT010000009">
    <property type="protein sequence ID" value="KAK9907296.1"/>
    <property type="molecule type" value="Genomic_DNA"/>
</dbReference>
<comment type="caution">
    <text evidence="3">The sequence shown here is derived from an EMBL/GenBank/DDBJ whole genome shotgun (WGS) entry which is preliminary data.</text>
</comment>
<dbReference type="Gene3D" id="3.30.70.260">
    <property type="match status" value="1"/>
</dbReference>
<feature type="domain" description="ACT" evidence="2">
    <location>
        <begin position="158"/>
        <end position="233"/>
    </location>
</feature>
<reference evidence="3 4" key="1">
    <citation type="journal article" date="2024" name="Nat. Commun.">
        <title>Phylogenomics reveals the evolutionary origins of lichenization in chlorophyte algae.</title>
        <authorList>
            <person name="Puginier C."/>
            <person name="Libourel C."/>
            <person name="Otte J."/>
            <person name="Skaloud P."/>
            <person name="Haon M."/>
            <person name="Grisel S."/>
            <person name="Petersen M."/>
            <person name="Berrin J.G."/>
            <person name="Delaux P.M."/>
            <person name="Dal Grande F."/>
            <person name="Keller J."/>
        </authorList>
    </citation>
    <scope>NUCLEOTIDE SEQUENCE [LARGE SCALE GENOMIC DNA]</scope>
    <source>
        <strain evidence="3 4">SAG 216-7</strain>
    </source>
</reference>
<accession>A0ABR2YK95</accession>
<keyword evidence="4" id="KW-1185">Reference proteome</keyword>
<dbReference type="PROSITE" id="PS51671">
    <property type="entry name" value="ACT"/>
    <property type="match status" value="1"/>
</dbReference>
<dbReference type="Proteomes" id="UP001491310">
    <property type="component" value="Unassembled WGS sequence"/>
</dbReference>
<evidence type="ECO:0000313" key="4">
    <source>
        <dbReference type="Proteomes" id="UP001491310"/>
    </source>
</evidence>
<evidence type="ECO:0000313" key="3">
    <source>
        <dbReference type="EMBL" id="KAK9907296.1"/>
    </source>
</evidence>
<dbReference type="InterPro" id="IPR040217">
    <property type="entry name" value="ACR1-12"/>
</dbReference>
<dbReference type="CDD" id="cd04873">
    <property type="entry name" value="ACT_UUR-ACR-like"/>
    <property type="match status" value="1"/>
</dbReference>
<proteinExistence type="predicted"/>
<dbReference type="SUPFAM" id="SSF55021">
    <property type="entry name" value="ACT-like"/>
    <property type="match status" value="2"/>
</dbReference>
<dbReference type="InterPro" id="IPR045865">
    <property type="entry name" value="ACT-like_dom_sf"/>
</dbReference>
<gene>
    <name evidence="3" type="ORF">WJX75_000966</name>
</gene>
<keyword evidence="1" id="KW-0677">Repeat</keyword>
<name>A0ABR2YK95_9CHLO</name>
<organism evidence="3 4">
    <name type="scientific">Coccomyxa subellipsoidea</name>
    <dbReference type="NCBI Taxonomy" id="248742"/>
    <lineage>
        <taxon>Eukaryota</taxon>
        <taxon>Viridiplantae</taxon>
        <taxon>Chlorophyta</taxon>
        <taxon>core chlorophytes</taxon>
        <taxon>Trebouxiophyceae</taxon>
        <taxon>Trebouxiophyceae incertae sedis</taxon>
        <taxon>Coccomyxaceae</taxon>
        <taxon>Coccomyxa</taxon>
    </lineage>
</organism>